<proteinExistence type="predicted"/>
<keyword evidence="3" id="KW-0378">Hydrolase</keyword>
<evidence type="ECO:0000256" key="4">
    <source>
        <dbReference type="ARBA" id="ARBA00022833"/>
    </source>
</evidence>
<evidence type="ECO:0000256" key="1">
    <source>
        <dbReference type="ARBA" id="ARBA00001947"/>
    </source>
</evidence>
<dbReference type="SUPFAM" id="SSF53187">
    <property type="entry name" value="Zn-dependent exopeptidases"/>
    <property type="match status" value="1"/>
</dbReference>
<gene>
    <name evidence="6" type="ORF">SAMN05421508_101666</name>
</gene>
<dbReference type="Gene3D" id="3.40.630.10">
    <property type="entry name" value="Zn peptidases"/>
    <property type="match status" value="1"/>
</dbReference>
<dbReference type="AlphaFoldDB" id="A0A286G5P2"/>
<keyword evidence="4" id="KW-0862">Zinc</keyword>
<evidence type="ECO:0000313" key="6">
    <source>
        <dbReference type="EMBL" id="SOD90805.1"/>
    </source>
</evidence>
<dbReference type="InterPro" id="IPR055438">
    <property type="entry name" value="AstE_AspA_cat"/>
</dbReference>
<dbReference type="GO" id="GO:0016788">
    <property type="term" value="F:hydrolase activity, acting on ester bonds"/>
    <property type="evidence" value="ECO:0007669"/>
    <property type="project" value="InterPro"/>
</dbReference>
<feature type="domain" description="Succinylglutamate desuccinylase/Aspartoacylase catalytic" evidence="5">
    <location>
        <begin position="32"/>
        <end position="268"/>
    </location>
</feature>
<dbReference type="GO" id="GO:0046872">
    <property type="term" value="F:metal ion binding"/>
    <property type="evidence" value="ECO:0007669"/>
    <property type="project" value="UniProtKB-KW"/>
</dbReference>
<dbReference type="InterPro" id="IPR053138">
    <property type="entry name" value="N-alpha-Ac-DABA_deacetylase"/>
</dbReference>
<keyword evidence="2" id="KW-0479">Metal-binding</keyword>
<organism evidence="6 7">
    <name type="scientific">Caenispirillum bisanense</name>
    <dbReference type="NCBI Taxonomy" id="414052"/>
    <lineage>
        <taxon>Bacteria</taxon>
        <taxon>Pseudomonadati</taxon>
        <taxon>Pseudomonadota</taxon>
        <taxon>Alphaproteobacteria</taxon>
        <taxon>Rhodospirillales</taxon>
        <taxon>Novispirillaceae</taxon>
        <taxon>Caenispirillum</taxon>
    </lineage>
</organism>
<keyword evidence="7" id="KW-1185">Reference proteome</keyword>
<dbReference type="OrthoDB" id="9782876at2"/>
<name>A0A286G5P2_9PROT</name>
<reference evidence="6 7" key="1">
    <citation type="submission" date="2017-09" db="EMBL/GenBank/DDBJ databases">
        <authorList>
            <person name="Ehlers B."/>
            <person name="Leendertz F.H."/>
        </authorList>
    </citation>
    <scope>NUCLEOTIDE SEQUENCE [LARGE SCALE GENOMIC DNA]</scope>
    <source>
        <strain evidence="6 7">USBA 140</strain>
    </source>
</reference>
<sequence length="382" mass="40133">MADTARLPLVAASPGTARALTIHRFGRPGARPKVYVQAALHADELPGILVAEHLIRRLDAAEAEGRIRGEVVVVPVANPIGLDQMVHGHLIGRFDLAGGVNFNRLHCDLAEAVVQAVDGRLTDDAAANVATIRVALKTAFDALVPAAPAGQGEHLKRLLFGLAHDADLVFDLHCDWDAVMHLYTATASWPDVSDVARQLGAEAVLVAGQSGDVPFDEALSWPWMAVAARYGDRFPVPQGCHSFTVELRGQTDVDDALAAADAANLLAVLVRRGVLEGEPGPLPPARCDASPLEAVDMVKAPAAGVLVYAHAVGTRVEKGAVLGHVVNPLAEDAAARRVPFTAGTSGIVYGRLAQRLVRPGDVICKVAGSEVLAHRKGKLLTA</sequence>
<comment type="cofactor">
    <cofactor evidence="1">
        <name>Zn(2+)</name>
        <dbReference type="ChEBI" id="CHEBI:29105"/>
    </cofactor>
</comment>
<dbReference type="Pfam" id="PF24827">
    <property type="entry name" value="AstE_AspA_cat"/>
    <property type="match status" value="1"/>
</dbReference>
<protein>
    <recommendedName>
        <fullName evidence="5">Succinylglutamate desuccinylase/Aspartoacylase catalytic domain-containing protein</fullName>
    </recommendedName>
</protein>
<dbReference type="RefSeq" id="WP_097277531.1">
    <property type="nucleotide sequence ID" value="NZ_OCNJ01000001.1"/>
</dbReference>
<dbReference type="EMBL" id="OCNJ01000001">
    <property type="protein sequence ID" value="SOD90805.1"/>
    <property type="molecule type" value="Genomic_DNA"/>
</dbReference>
<dbReference type="Proteomes" id="UP000219621">
    <property type="component" value="Unassembled WGS sequence"/>
</dbReference>
<accession>A0A286G5P2</accession>
<dbReference type="CDD" id="cd06250">
    <property type="entry name" value="M14_PaAOTO_like"/>
    <property type="match status" value="1"/>
</dbReference>
<dbReference type="PANTHER" id="PTHR37326:SF1">
    <property type="entry name" value="BLL3975 PROTEIN"/>
    <property type="match status" value="1"/>
</dbReference>
<evidence type="ECO:0000313" key="7">
    <source>
        <dbReference type="Proteomes" id="UP000219621"/>
    </source>
</evidence>
<evidence type="ECO:0000256" key="2">
    <source>
        <dbReference type="ARBA" id="ARBA00022723"/>
    </source>
</evidence>
<evidence type="ECO:0000256" key="3">
    <source>
        <dbReference type="ARBA" id="ARBA00022801"/>
    </source>
</evidence>
<evidence type="ECO:0000259" key="5">
    <source>
        <dbReference type="Pfam" id="PF24827"/>
    </source>
</evidence>
<dbReference type="PANTHER" id="PTHR37326">
    <property type="entry name" value="BLL3975 PROTEIN"/>
    <property type="match status" value="1"/>
</dbReference>